<dbReference type="Pfam" id="PF01026">
    <property type="entry name" value="TatD_DNase"/>
    <property type="match status" value="1"/>
</dbReference>
<dbReference type="InterPro" id="IPR018228">
    <property type="entry name" value="DNase_TatD-rel_CS"/>
</dbReference>
<evidence type="ECO:0000313" key="5">
    <source>
        <dbReference type="Proteomes" id="UP000290876"/>
    </source>
</evidence>
<dbReference type="InterPro" id="IPR001130">
    <property type="entry name" value="TatD-like"/>
</dbReference>
<evidence type="ECO:0000256" key="1">
    <source>
        <dbReference type="ARBA" id="ARBA00022723"/>
    </source>
</evidence>
<feature type="binding site" evidence="3">
    <location>
        <position position="151"/>
    </location>
    <ligand>
        <name>a divalent metal cation</name>
        <dbReference type="ChEBI" id="CHEBI:60240"/>
        <label>2</label>
    </ligand>
</feature>
<dbReference type="GO" id="GO:0016788">
    <property type="term" value="F:hydrolase activity, acting on ester bonds"/>
    <property type="evidence" value="ECO:0007669"/>
    <property type="project" value="InterPro"/>
</dbReference>
<dbReference type="PIRSF" id="PIRSF005902">
    <property type="entry name" value="DNase_TatD"/>
    <property type="match status" value="1"/>
</dbReference>
<dbReference type="KEGG" id="mcob:NCTC10184_00172"/>
<dbReference type="FunFam" id="3.20.20.140:FF:000005">
    <property type="entry name" value="TatD family hydrolase"/>
    <property type="match status" value="1"/>
</dbReference>
<feature type="binding site" evidence="3">
    <location>
        <position position="127"/>
    </location>
    <ligand>
        <name>a divalent metal cation</name>
        <dbReference type="ChEBI" id="CHEBI:60240"/>
        <label>2</label>
    </ligand>
</feature>
<proteinExistence type="predicted"/>
<sequence>MAIKYVDAHTHPLKCYYKDNYQYCEEAYNKGVAVMMVTGCDPQENEEVLQLCKHFDHTFPVIGIHPTLATGKQDGEILAKQITPEVKAIGEIGLDYYWKNVPREIQIESFDAQIETAKKFNLPVVVHMRDAYEDLYEVIKKRADQVTFMIHTFSGDLYWAKKFYELGCYFSFSGIVTYKNAQKTIEVLEWLPVERILTETDAPYLSPAQKRNEWNDSTNVIYVTTFIAGLKKMPFEKFADQVLKNTKELFKLNVSRKK</sequence>
<feature type="binding site" evidence="3">
    <location>
        <position position="11"/>
    </location>
    <ligand>
        <name>a divalent metal cation</name>
        <dbReference type="ChEBI" id="CHEBI:60240"/>
        <label>1</label>
    </ligand>
</feature>
<keyword evidence="1 3" id="KW-0479">Metal-binding</keyword>
<accession>A0A449B9X5</accession>
<evidence type="ECO:0000256" key="2">
    <source>
        <dbReference type="ARBA" id="ARBA00022801"/>
    </source>
</evidence>
<gene>
    <name evidence="4" type="primary">tatD</name>
    <name evidence="4" type="ORF">NCTC10184_00172</name>
</gene>
<dbReference type="Gene3D" id="3.20.20.140">
    <property type="entry name" value="Metal-dependent hydrolases"/>
    <property type="match status" value="1"/>
</dbReference>
<evidence type="ECO:0000313" key="4">
    <source>
        <dbReference type="EMBL" id="VEU77958.1"/>
    </source>
</evidence>
<name>A0A449B9X5_9BACT</name>
<dbReference type="PANTHER" id="PTHR46124">
    <property type="entry name" value="D-AMINOACYL-TRNA DEACYLASE"/>
    <property type="match status" value="1"/>
</dbReference>
<keyword evidence="5" id="KW-1185">Reference proteome</keyword>
<evidence type="ECO:0000256" key="3">
    <source>
        <dbReference type="PIRSR" id="PIRSR005902-1"/>
    </source>
</evidence>
<dbReference type="RefSeq" id="WP_129622812.1">
    <property type="nucleotide sequence ID" value="NZ_LR215043.1"/>
</dbReference>
<dbReference type="Proteomes" id="UP000290876">
    <property type="component" value="Chromosome"/>
</dbReference>
<feature type="binding site" evidence="3">
    <location>
        <position position="91"/>
    </location>
    <ligand>
        <name>a divalent metal cation</name>
        <dbReference type="ChEBI" id="CHEBI:60240"/>
        <label>1</label>
    </ligand>
</feature>
<protein>
    <submittedName>
        <fullName evidence="4">TatD DNase family protein</fullName>
        <ecNumber evidence="4">3.1.21.-</ecNumber>
    </submittedName>
</protein>
<organism evidence="4 5">
    <name type="scientific">Mycoplasmopsis columbinasalis</name>
    <dbReference type="NCBI Taxonomy" id="114880"/>
    <lineage>
        <taxon>Bacteria</taxon>
        <taxon>Bacillati</taxon>
        <taxon>Mycoplasmatota</taxon>
        <taxon>Mycoplasmoidales</taxon>
        <taxon>Metamycoplasmataceae</taxon>
        <taxon>Mycoplasmopsis</taxon>
    </lineage>
</organism>
<dbReference type="PROSITE" id="PS01091">
    <property type="entry name" value="TATD_3"/>
    <property type="match status" value="1"/>
</dbReference>
<dbReference type="OrthoDB" id="9810005at2"/>
<dbReference type="PANTHER" id="PTHR46124:SF2">
    <property type="entry name" value="D-AMINOACYL-TRNA DEACYLASE"/>
    <property type="match status" value="1"/>
</dbReference>
<dbReference type="GO" id="GO:0046872">
    <property type="term" value="F:metal ion binding"/>
    <property type="evidence" value="ECO:0007669"/>
    <property type="project" value="UniProtKB-KW"/>
</dbReference>
<dbReference type="InterPro" id="IPR032466">
    <property type="entry name" value="Metal_Hydrolase"/>
</dbReference>
<dbReference type="InterPro" id="IPR015991">
    <property type="entry name" value="TatD/YcfH-like"/>
</dbReference>
<dbReference type="EC" id="3.1.21.-" evidence="4"/>
<dbReference type="PROSITE" id="PS01090">
    <property type="entry name" value="TATD_2"/>
    <property type="match status" value="1"/>
</dbReference>
<dbReference type="EMBL" id="LR215043">
    <property type="protein sequence ID" value="VEU77958.1"/>
    <property type="molecule type" value="Genomic_DNA"/>
</dbReference>
<dbReference type="GO" id="GO:0005829">
    <property type="term" value="C:cytosol"/>
    <property type="evidence" value="ECO:0007669"/>
    <property type="project" value="TreeGrafter"/>
</dbReference>
<dbReference type="CDD" id="cd01310">
    <property type="entry name" value="TatD_DNAse"/>
    <property type="match status" value="1"/>
</dbReference>
<keyword evidence="2 4" id="KW-0378">Hydrolase</keyword>
<reference evidence="4 5" key="1">
    <citation type="submission" date="2019-01" db="EMBL/GenBank/DDBJ databases">
        <authorList>
            <consortium name="Pathogen Informatics"/>
        </authorList>
    </citation>
    <scope>NUCLEOTIDE SEQUENCE [LARGE SCALE GENOMIC DNA]</scope>
    <source>
        <strain evidence="4 5">NCTC10184</strain>
    </source>
</reference>
<feature type="binding site" evidence="3">
    <location>
        <position position="201"/>
    </location>
    <ligand>
        <name>a divalent metal cation</name>
        <dbReference type="ChEBI" id="CHEBI:60240"/>
        <label>1</label>
    </ligand>
</feature>
<dbReference type="SUPFAM" id="SSF51556">
    <property type="entry name" value="Metallo-dependent hydrolases"/>
    <property type="match status" value="1"/>
</dbReference>
<dbReference type="GO" id="GO:0004536">
    <property type="term" value="F:DNA nuclease activity"/>
    <property type="evidence" value="ECO:0007669"/>
    <property type="project" value="InterPro"/>
</dbReference>
<dbReference type="AlphaFoldDB" id="A0A449B9X5"/>
<feature type="binding site" evidence="3">
    <location>
        <position position="9"/>
    </location>
    <ligand>
        <name>a divalent metal cation</name>
        <dbReference type="ChEBI" id="CHEBI:60240"/>
        <label>1</label>
    </ligand>
</feature>
<dbReference type="NCBIfam" id="TIGR00010">
    <property type="entry name" value="YchF/TatD family DNA exonuclease"/>
    <property type="match status" value="1"/>
</dbReference>